<comment type="catalytic activity">
    <reaction evidence="16">
        <text>12-(9Z-hexadecenoyloxy)-octadecanoate + H2O = 12-hydroxyoctadecanoate + (9Z)-hexadecenoate + H(+)</text>
        <dbReference type="Rhea" id="RHEA:52072"/>
        <dbReference type="ChEBI" id="CHEBI:15377"/>
        <dbReference type="ChEBI" id="CHEBI:15378"/>
        <dbReference type="ChEBI" id="CHEBI:32372"/>
        <dbReference type="ChEBI" id="CHEBI:84201"/>
        <dbReference type="ChEBI" id="CHEBI:136312"/>
    </reaction>
    <physiologicalReaction direction="left-to-right" evidence="16">
        <dbReference type="Rhea" id="RHEA:52073"/>
    </physiologicalReaction>
</comment>
<comment type="catalytic activity">
    <reaction evidence="13">
        <text>9-octadecanoyloxy-octadecanoate + H2O = 9-hydroxy-octadecanoate + octadecanoate + H(+)</text>
        <dbReference type="Rhea" id="RHEA:52096"/>
        <dbReference type="ChEBI" id="CHEBI:15377"/>
        <dbReference type="ChEBI" id="CHEBI:15378"/>
        <dbReference type="ChEBI" id="CHEBI:25629"/>
        <dbReference type="ChEBI" id="CHEBI:136286"/>
        <dbReference type="ChEBI" id="CHEBI:136373"/>
    </reaction>
    <physiologicalReaction direction="left-to-right" evidence="13">
        <dbReference type="Rhea" id="RHEA:52097"/>
    </physiologicalReaction>
</comment>
<gene>
    <name evidence="18" type="ORF">LNINA_LOCUS8744</name>
</gene>
<comment type="catalytic activity">
    <reaction evidence="14">
        <text>13-(9Z-octadecenoyloxy)-octadecanoate + H2O = 13-hydroxy-octadecanoate + (9Z)-octadecenoate + H(+)</text>
        <dbReference type="Rhea" id="RHEA:52064"/>
        <dbReference type="ChEBI" id="CHEBI:15377"/>
        <dbReference type="ChEBI" id="CHEBI:15378"/>
        <dbReference type="ChEBI" id="CHEBI:30823"/>
        <dbReference type="ChEBI" id="CHEBI:136303"/>
        <dbReference type="ChEBI" id="CHEBI:136304"/>
    </reaction>
    <physiologicalReaction direction="left-to-right" evidence="14">
        <dbReference type="Rhea" id="RHEA:52065"/>
    </physiologicalReaction>
</comment>
<accession>A0AAV1JKK0</accession>
<evidence type="ECO:0000313" key="19">
    <source>
        <dbReference type="Proteomes" id="UP001497472"/>
    </source>
</evidence>
<feature type="transmembrane region" description="Helical" evidence="17">
    <location>
        <begin position="54"/>
        <end position="77"/>
    </location>
</feature>
<evidence type="ECO:0000256" key="1">
    <source>
        <dbReference type="ARBA" id="ARBA00000923"/>
    </source>
</evidence>
<dbReference type="GO" id="GO:0016020">
    <property type="term" value="C:membrane"/>
    <property type="evidence" value="ECO:0007669"/>
    <property type="project" value="InterPro"/>
</dbReference>
<feature type="transmembrane region" description="Helical" evidence="17">
    <location>
        <begin position="170"/>
        <end position="198"/>
    </location>
</feature>
<evidence type="ECO:0000256" key="11">
    <source>
        <dbReference type="ARBA" id="ARBA00048701"/>
    </source>
</evidence>
<dbReference type="EMBL" id="CAVLEF010000011">
    <property type="protein sequence ID" value="CAK1549451.1"/>
    <property type="molecule type" value="Genomic_DNA"/>
</dbReference>
<evidence type="ECO:0000256" key="16">
    <source>
        <dbReference type="ARBA" id="ARBA00049428"/>
    </source>
</evidence>
<proteinExistence type="inferred from homology"/>
<evidence type="ECO:0000313" key="18">
    <source>
        <dbReference type="EMBL" id="CAK1549451.1"/>
    </source>
</evidence>
<organism evidence="18 19">
    <name type="scientific">Leptosia nina</name>
    <dbReference type="NCBI Taxonomy" id="320188"/>
    <lineage>
        <taxon>Eukaryota</taxon>
        <taxon>Metazoa</taxon>
        <taxon>Ecdysozoa</taxon>
        <taxon>Arthropoda</taxon>
        <taxon>Hexapoda</taxon>
        <taxon>Insecta</taxon>
        <taxon>Pterygota</taxon>
        <taxon>Neoptera</taxon>
        <taxon>Endopterygota</taxon>
        <taxon>Lepidoptera</taxon>
        <taxon>Glossata</taxon>
        <taxon>Ditrysia</taxon>
        <taxon>Papilionoidea</taxon>
        <taxon>Pieridae</taxon>
        <taxon>Pierinae</taxon>
        <taxon>Leptosia</taxon>
    </lineage>
</organism>
<evidence type="ECO:0000256" key="15">
    <source>
        <dbReference type="ARBA" id="ARBA00049322"/>
    </source>
</evidence>
<evidence type="ECO:0000256" key="5">
    <source>
        <dbReference type="ARBA" id="ARBA00022989"/>
    </source>
</evidence>
<keyword evidence="6 17" id="KW-0472">Membrane</keyword>
<keyword evidence="4 17" id="KW-0812">Transmembrane</keyword>
<dbReference type="GO" id="GO:0012505">
    <property type="term" value="C:endomembrane system"/>
    <property type="evidence" value="ECO:0007669"/>
    <property type="project" value="UniProtKB-SubCell"/>
</dbReference>
<comment type="catalytic activity">
    <reaction evidence="12">
        <text>9-(9Z-octadecenoyloxy)-octadecanoate + H2O = 9-hydroxy-octadecanoate + (9Z)-octadecenoate + H(+)</text>
        <dbReference type="Rhea" id="RHEA:52048"/>
        <dbReference type="ChEBI" id="CHEBI:15377"/>
        <dbReference type="ChEBI" id="CHEBI:15378"/>
        <dbReference type="ChEBI" id="CHEBI:30823"/>
        <dbReference type="ChEBI" id="CHEBI:136282"/>
        <dbReference type="ChEBI" id="CHEBI:136286"/>
    </reaction>
    <physiologicalReaction direction="left-to-right" evidence="12">
        <dbReference type="Rhea" id="RHEA:52049"/>
    </physiologicalReaction>
</comment>
<comment type="catalytic activity">
    <reaction evidence="8">
        <text>13-octadecanoyloxy-octadecanoate + H2O = 13-hydroxy-octadecanoate + octadecanoate + H(+)</text>
        <dbReference type="Rhea" id="RHEA:52084"/>
        <dbReference type="ChEBI" id="CHEBI:15377"/>
        <dbReference type="ChEBI" id="CHEBI:15378"/>
        <dbReference type="ChEBI" id="CHEBI:25629"/>
        <dbReference type="ChEBI" id="CHEBI:136304"/>
        <dbReference type="ChEBI" id="CHEBI:136335"/>
    </reaction>
    <physiologicalReaction direction="left-to-right" evidence="8">
        <dbReference type="Rhea" id="RHEA:52085"/>
    </physiologicalReaction>
</comment>
<protein>
    <recommendedName>
        <fullName evidence="20">Androgen-dependent TFPI-regulating protein-like</fullName>
    </recommendedName>
</protein>
<comment type="catalytic activity">
    <reaction evidence="10">
        <text>12-octadecanoyloxy-octadecanoate + H2O = 12-hydroxyoctadecanoate + octadecanoate + H(+)</text>
        <dbReference type="Rhea" id="RHEA:52080"/>
        <dbReference type="ChEBI" id="CHEBI:15377"/>
        <dbReference type="ChEBI" id="CHEBI:15378"/>
        <dbReference type="ChEBI" id="CHEBI:25629"/>
        <dbReference type="ChEBI" id="CHEBI:84201"/>
        <dbReference type="ChEBI" id="CHEBI:136330"/>
    </reaction>
    <physiologicalReaction direction="left-to-right" evidence="10">
        <dbReference type="Rhea" id="RHEA:52081"/>
    </physiologicalReaction>
</comment>
<evidence type="ECO:0000256" key="2">
    <source>
        <dbReference type="ARBA" id="ARBA00004127"/>
    </source>
</evidence>
<evidence type="ECO:0000256" key="13">
    <source>
        <dbReference type="ARBA" id="ARBA00049221"/>
    </source>
</evidence>
<dbReference type="PANTHER" id="PTHR10989">
    <property type="entry name" value="ANDROGEN-INDUCED PROTEIN 1-RELATED"/>
    <property type="match status" value="1"/>
</dbReference>
<keyword evidence="19" id="KW-1185">Reference proteome</keyword>
<evidence type="ECO:0000256" key="3">
    <source>
        <dbReference type="ARBA" id="ARBA00009300"/>
    </source>
</evidence>
<comment type="caution">
    <text evidence="18">The sequence shown here is derived from an EMBL/GenBank/DDBJ whole genome shotgun (WGS) entry which is preliminary data.</text>
</comment>
<comment type="catalytic activity">
    <reaction evidence="1">
        <text>9-(9Z-hexadecenoyloxy)-octadecanoate + H2O = (9Z)-hexadecenoate + 9-hydroxy-octadecanoate + H(+)</text>
        <dbReference type="Rhea" id="RHEA:52068"/>
        <dbReference type="ChEBI" id="CHEBI:15377"/>
        <dbReference type="ChEBI" id="CHEBI:15378"/>
        <dbReference type="ChEBI" id="CHEBI:32372"/>
        <dbReference type="ChEBI" id="CHEBI:136286"/>
        <dbReference type="ChEBI" id="CHEBI:136309"/>
    </reaction>
    <physiologicalReaction direction="left-to-right" evidence="1">
        <dbReference type="Rhea" id="RHEA:52069"/>
    </physiologicalReaction>
</comment>
<dbReference type="InterPro" id="IPR006838">
    <property type="entry name" value="ADTRP_AIG1"/>
</dbReference>
<reference evidence="18 19" key="1">
    <citation type="submission" date="2023-11" db="EMBL/GenBank/DDBJ databases">
        <authorList>
            <person name="Okamura Y."/>
        </authorList>
    </citation>
    <scope>NUCLEOTIDE SEQUENCE [LARGE SCALE GENOMIC DNA]</scope>
</reference>
<evidence type="ECO:0000256" key="14">
    <source>
        <dbReference type="ARBA" id="ARBA00049296"/>
    </source>
</evidence>
<evidence type="ECO:0000256" key="6">
    <source>
        <dbReference type="ARBA" id="ARBA00023136"/>
    </source>
</evidence>
<evidence type="ECO:0000256" key="9">
    <source>
        <dbReference type="ARBA" id="ARBA00047863"/>
    </source>
</evidence>
<dbReference type="Proteomes" id="UP001497472">
    <property type="component" value="Unassembled WGS sequence"/>
</dbReference>
<dbReference type="PANTHER" id="PTHR10989:SF16">
    <property type="entry name" value="AT02829P-RELATED"/>
    <property type="match status" value="1"/>
</dbReference>
<evidence type="ECO:0000256" key="12">
    <source>
        <dbReference type="ARBA" id="ARBA00048800"/>
    </source>
</evidence>
<evidence type="ECO:0000256" key="17">
    <source>
        <dbReference type="SAM" id="Phobius"/>
    </source>
</evidence>
<comment type="similarity">
    <text evidence="3">Belongs to the AIG1 family.</text>
</comment>
<evidence type="ECO:0000256" key="8">
    <source>
        <dbReference type="ARBA" id="ARBA00047427"/>
    </source>
</evidence>
<comment type="catalytic activity">
    <reaction evidence="7">
        <text>12-hexadecanoyloxy-octadecanoate + H2O = 12-hydroxyoctadecanoate + hexadecanoate + H(+)</text>
        <dbReference type="Rhea" id="RHEA:52056"/>
        <dbReference type="ChEBI" id="CHEBI:7896"/>
        <dbReference type="ChEBI" id="CHEBI:15377"/>
        <dbReference type="ChEBI" id="CHEBI:15378"/>
        <dbReference type="ChEBI" id="CHEBI:83677"/>
        <dbReference type="ChEBI" id="CHEBI:84201"/>
    </reaction>
    <physiologicalReaction direction="left-to-right" evidence="7">
        <dbReference type="Rhea" id="RHEA:52057"/>
    </physiologicalReaction>
</comment>
<comment type="subcellular location">
    <subcellularLocation>
        <location evidence="2">Endomembrane system</location>
        <topology evidence="2">Multi-pass membrane protein</topology>
    </subcellularLocation>
</comment>
<comment type="catalytic activity">
    <reaction evidence="11">
        <text>12-(9Z-octadecenoyloxy)-octadecanoate + H2O = 12-hydroxyoctadecanoate + (9Z)-octadecenoate + H(+)</text>
        <dbReference type="Rhea" id="RHEA:52060"/>
        <dbReference type="ChEBI" id="CHEBI:15377"/>
        <dbReference type="ChEBI" id="CHEBI:15378"/>
        <dbReference type="ChEBI" id="CHEBI:30823"/>
        <dbReference type="ChEBI" id="CHEBI:84201"/>
        <dbReference type="ChEBI" id="CHEBI:136302"/>
    </reaction>
    <physiologicalReaction direction="left-to-right" evidence="11">
        <dbReference type="Rhea" id="RHEA:52061"/>
    </physiologicalReaction>
</comment>
<feature type="transmembrane region" description="Helical" evidence="17">
    <location>
        <begin position="204"/>
        <end position="223"/>
    </location>
</feature>
<keyword evidence="5 17" id="KW-1133">Transmembrane helix</keyword>
<feature type="transmembrane region" description="Helical" evidence="17">
    <location>
        <begin position="12"/>
        <end position="34"/>
    </location>
</feature>
<evidence type="ECO:0000256" key="10">
    <source>
        <dbReference type="ARBA" id="ARBA00048680"/>
    </source>
</evidence>
<comment type="catalytic activity">
    <reaction evidence="9">
        <text>9-hexadecanoyloxy-octadecanoate + H2O = 9-hydroxy-octadecanoate + hexadecanoate + H(+)</text>
        <dbReference type="Rhea" id="RHEA:52052"/>
        <dbReference type="ChEBI" id="CHEBI:7896"/>
        <dbReference type="ChEBI" id="CHEBI:15377"/>
        <dbReference type="ChEBI" id="CHEBI:15378"/>
        <dbReference type="ChEBI" id="CHEBI:83670"/>
        <dbReference type="ChEBI" id="CHEBI:136286"/>
    </reaction>
    <physiologicalReaction direction="left-to-right" evidence="9">
        <dbReference type="Rhea" id="RHEA:52053"/>
    </physiologicalReaction>
</comment>
<evidence type="ECO:0008006" key="20">
    <source>
        <dbReference type="Google" id="ProtNLM"/>
    </source>
</evidence>
<evidence type="ECO:0000256" key="7">
    <source>
        <dbReference type="ARBA" id="ARBA00047368"/>
    </source>
</evidence>
<feature type="transmembrane region" description="Helical" evidence="17">
    <location>
        <begin position="98"/>
        <end position="118"/>
    </location>
</feature>
<name>A0AAV1JKK0_9NEOP</name>
<comment type="catalytic activity">
    <reaction evidence="15">
        <text>13-(9Z-hexadecenoyloxy)-octadecanoate + H2O = 13-hydroxy-octadecanoate + (9Z)-hexadecenoate + H(+)</text>
        <dbReference type="Rhea" id="RHEA:52076"/>
        <dbReference type="ChEBI" id="CHEBI:15377"/>
        <dbReference type="ChEBI" id="CHEBI:15378"/>
        <dbReference type="ChEBI" id="CHEBI:32372"/>
        <dbReference type="ChEBI" id="CHEBI:136304"/>
        <dbReference type="ChEBI" id="CHEBI:136315"/>
    </reaction>
    <physiologicalReaction direction="left-to-right" evidence="15">
        <dbReference type="Rhea" id="RHEA:52077"/>
    </physiologicalReaction>
</comment>
<feature type="transmembrane region" description="Helical" evidence="17">
    <location>
        <begin position="138"/>
        <end position="158"/>
    </location>
</feature>
<evidence type="ECO:0000256" key="4">
    <source>
        <dbReference type="ARBA" id="ARBA00022692"/>
    </source>
</evidence>
<dbReference type="AlphaFoldDB" id="A0AAV1JKK0"/>
<sequence length="244" mass="28705">MTDALRSPTALLTIRLCFYSVAFVHLLIVALVLLNVDMSIDSDPAVRLYTVIRWRLLTIWFNMTLLVYFPICFYCDWMEKNGRWNDVRIRYLRQVRDLSLTSILLPTTLYCDTLFWRVWNKDPGIIAPVGIFTYLPYWTHHSLHSVSAVVVLLDLLMVPRRRPPSLWPGALVLTTFITLYSTIVVLSYYNGIVVYAVLNMFDRLQIFLLMLMSYLELYFYYTIQWCVVDGVWKKRTEGNKIKSS</sequence>
<dbReference type="Pfam" id="PF04750">
    <property type="entry name" value="Far-17a_AIG1"/>
    <property type="match status" value="1"/>
</dbReference>